<dbReference type="GeneID" id="39731283"/>
<dbReference type="AlphaFoldDB" id="A0A1J1GSU7"/>
<name>A0A1J1GSU7_PLAGA</name>
<organism evidence="1 2">
    <name type="scientific">Plasmodium gallinaceum</name>
    <dbReference type="NCBI Taxonomy" id="5849"/>
    <lineage>
        <taxon>Eukaryota</taxon>
        <taxon>Sar</taxon>
        <taxon>Alveolata</taxon>
        <taxon>Apicomplexa</taxon>
        <taxon>Aconoidasida</taxon>
        <taxon>Haemosporida</taxon>
        <taxon>Plasmodiidae</taxon>
        <taxon>Plasmodium</taxon>
        <taxon>Plasmodium (Haemamoeba)</taxon>
    </lineage>
</organism>
<evidence type="ECO:0008006" key="3">
    <source>
        <dbReference type="Google" id="ProtNLM"/>
    </source>
</evidence>
<dbReference type="InterPro" id="IPR011990">
    <property type="entry name" value="TPR-like_helical_dom_sf"/>
</dbReference>
<proteinExistence type="predicted"/>
<dbReference type="OMA" id="RCLNHNS"/>
<protein>
    <recommendedName>
        <fullName evidence="3">Tetratricopeptide repeat protein</fullName>
    </recommendedName>
</protein>
<dbReference type="Gene3D" id="1.25.40.10">
    <property type="entry name" value="Tetratricopeptide repeat domain"/>
    <property type="match status" value="2"/>
</dbReference>
<dbReference type="SMART" id="SM00028">
    <property type="entry name" value="TPR"/>
    <property type="match status" value="4"/>
</dbReference>
<dbReference type="SUPFAM" id="SSF48452">
    <property type="entry name" value="TPR-like"/>
    <property type="match status" value="2"/>
</dbReference>
<reference evidence="1" key="1">
    <citation type="submission" date="2015-04" db="EMBL/GenBank/DDBJ databases">
        <authorList>
            <consortium name="Pathogen Informatics"/>
        </authorList>
    </citation>
    <scope>NUCLEOTIDE SEQUENCE [LARGE SCALE GENOMIC DNA]</scope>
    <source>
        <strain evidence="1">8A</strain>
    </source>
</reference>
<dbReference type="Pfam" id="PF13181">
    <property type="entry name" value="TPR_8"/>
    <property type="match status" value="1"/>
</dbReference>
<dbReference type="VEuPathDB" id="PlasmoDB:PGAL8A_00275100"/>
<dbReference type="Proteomes" id="UP000220797">
    <property type="component" value="Unassembled WGS sequence"/>
</dbReference>
<comment type="caution">
    <text evidence="1">The sequence shown here is derived from an EMBL/GenBank/DDBJ whole genome shotgun (WGS) entry which is preliminary data.</text>
</comment>
<dbReference type="OrthoDB" id="10262026at2759"/>
<gene>
    <name evidence="1" type="ORF">PGAL8A_00275100</name>
</gene>
<evidence type="ECO:0000313" key="2">
    <source>
        <dbReference type="Proteomes" id="UP000220797"/>
    </source>
</evidence>
<evidence type="ECO:0000313" key="1">
    <source>
        <dbReference type="EMBL" id="CRG95553.1"/>
    </source>
</evidence>
<sequence length="1218" mass="148473">MRSYSTISSGTKRKFESTNFIKKQKLLNNNIKINNIIEIRNCNNKDKRRSFSLSNNFTNKNDFSACEDYQKLNKSTIDENLRKYKSNLRENIYFSNNKKKNNNKISEYLTKNSLNSKIFKKFLFKKSLLYKTRCLNHNSTWLLELSKSKKGNRFSELIYNANLIEPFPFYKSAINLFYEKKYKDAYILLSSTSTYSSCSFNEHNILNDNFFEKKSYNLQFMLNLLHSNNKNNLYEKNNMKKDTETNILMKNENDFTYKVSDNNDKFLFNTLLEEKNQKIINNDIVRKNSTYKCFKNKICNNNGNKKEKKKNKYIKEFNYANNKDKELIKKDSSNMNCYCNMYLKKKNYNKKGLIFNTIKEKNRNHSKNNINYNFEEFNEKYEVENYLEKYDDGYSEKKNKNISISDNDCMLKLRGEHNKKVDNCNNNMDNRKKRMNIVHNEKNIYKKEIRVNIKESIKLFIFIKILCLYLYSNSLYEENIKKDRTYQFSSTKSHDKKNLNYTNEHFNIKNFERKEILIYIVKYLNKIKKKIIFDTYLYLLLSVVYYDLKKFNKSLIYVKKSIKKDYFNFASWIFFNNLASIEISMCDNSNITAEHSNKNKIKFIENYKNKRMKKKKLLLKKNTFVRNSKKLKKLYLHLFENDYFFNIKKNYVDIMKNYNAYIYINPIKNLKESFFFKNNYFVSKIFNKNIIKRKKNRTNHNFFNKYRKYRKKYNFKNNLMTLFGYAHFCSLNNVLYKDAINVYEYLNRILQNNLYVSSQLAKLYYFCGNYNRSIKYFNQIKKINRKNQILKKEMFHNYCIFYYLKNINKEVHTKKKKDQDISENFKKCNVNHIMVINAKDYKYIKNIILPQYFSKKFIYTEILVNIFFFQKKIPDLRILIYKFQKKKKNYDERFFYMLGKYFSLSGSHNKSIYYFKKSIKIDKFHLYSYMNLAQEYLLFNSINSCIYILIKVIILYFNNSNAWFSIAKCLQYIKNYSFSIFSYQNAIYFQQNIVSYYFLANIYLKKGEVKNYIKTLKKGWKFKRSIIFSSKLFLVYLKILKEKKEFSINFSEKKNIFYLRNYMKQKYYKKDNNCFIWCVKYLRSYFKKIYNKNKIYCSKVNLKNLKACNNFNNYIINGFILFGCANKKELTHLNKPFFESLNSLYDKNTNYLYFIYLLRNSNNILFKAIFYLANYFFFNEYFYNSLKLFKILWDAGGIYSEESFKLFRFTKNILQEKY</sequence>
<accession>A0A1J1GSU7</accession>
<dbReference type="InterPro" id="IPR019734">
    <property type="entry name" value="TPR_rpt"/>
</dbReference>
<dbReference type="RefSeq" id="XP_028528362.1">
    <property type="nucleotide sequence ID" value="XM_028671739.1"/>
</dbReference>
<dbReference type="EMBL" id="CVMV01000045">
    <property type="protein sequence ID" value="CRG95553.1"/>
    <property type="molecule type" value="Genomic_DNA"/>
</dbReference>
<keyword evidence="2" id="KW-1185">Reference proteome</keyword>